<feature type="coiled-coil region" evidence="1">
    <location>
        <begin position="546"/>
        <end position="739"/>
    </location>
</feature>
<feature type="coiled-coil region" evidence="1">
    <location>
        <begin position="302"/>
        <end position="428"/>
    </location>
</feature>
<feature type="coiled-coil region" evidence="1">
    <location>
        <begin position="885"/>
        <end position="919"/>
    </location>
</feature>
<gene>
    <name evidence="6 7" type="primary">LOC103482728</name>
    <name evidence="4" type="synonym">103482728</name>
</gene>
<feature type="compositionally biased region" description="Low complexity" evidence="2">
    <location>
        <begin position="202"/>
        <end position="220"/>
    </location>
</feature>
<evidence type="ECO:0000313" key="6">
    <source>
        <dbReference type="RefSeq" id="XP_008437241.1"/>
    </source>
</evidence>
<proteinExistence type="predicted"/>
<dbReference type="GeneID" id="103482728"/>
<dbReference type="Pfam" id="PF10358">
    <property type="entry name" value="NT-C2"/>
    <property type="match status" value="1"/>
</dbReference>
<protein>
    <submittedName>
        <fullName evidence="6 7">Myosin-3 isoform X1</fullName>
    </submittedName>
</protein>
<sequence>MFKSARWRSEKNKVKAEFKLQFYVTKVSQSVADALTLSVVPGDVGKPTARLDKVTVRDGSCKWETPVYETVKFARDTKSGKINEKIYYFLVSMGRAKSRVFGEVSINLADYADATKSSSVSLPLKNSNSDAVLHVLIQKLQAKIEPREVEDFDNVSVRSQETNLKSYLTNGELDESTKNNCTEDEQIGKSPHDFELNGDCQESSGSDITLSSSESSSGLDTPREHSARNNNHLQLVTLTSQPHKPEAFLSTSTNNKENHRSQSMWTLGSDHGVSIDESSDDMLPIKRSGPVTTSERVADIEIEKLKAELVGFSRQAEVSELELQTLRKQIVKESKRGQDLSKEIVILKEERDSLRAEYEKLKAKSKNNVELEDKKMEALLEEMKEELNQEKELNSNLRLQLQKTQKSNDELILAMRDLEEMLEQKNGDRLSLYDRSRFFENTEEFYKSISKCESEDDEEQKALEKLVKQHSNANETFLLEQKVIDLYSEVEFYKREKDELEMHMEQLALDYEILKQENHGMSYKLEQCELQEKLEMKEECTPSATIVELETHIEHLDRELKQRSKDFSDSLTTIKELESHIQALEEELEQQAEKFIGDLEDMTRAKIEQEQRAILAEEDLRKTRWRNANTAERLQEELKRLSMQIASTFNANEKVAAKAVAESIELQLQKIQLDEKLASANKELQSVKREHEAKLCELTNVVDLQTSQIEHMFLELHTKSKLLDQQENQKEVCESLSREILLLKYEVERLATENRFLKESESLIQNKNMERNDLVTTIALIMKEGEKFQSEISRIRHQKDEHEISMGCLQTELEVLRDHYSDLKHSLVEGEIEKDKLRHQVFQLNDDLKKVKEFNGVDMLWYSEEQTSACDGTEAINESNKSTPSESSSKEVAALREKIELLERQISLKEDAIETIASRISEKAVDFQHTIEELECKLEEVVSTSSFQEVSIYPSNVERTGDAPKDTVVNQGQNPISSSPVEYGNTVPVERNDRISAEKESKACKLDDSDNNCDNFSTELALLMEKNKLMESELKEMQERYSEISLKFAEVEGERQQLVMTLRSLKNYKKI</sequence>
<dbReference type="InterPro" id="IPR019448">
    <property type="entry name" value="NT-C2"/>
</dbReference>
<organism evidence="5 7">
    <name type="scientific">Cucumis melo</name>
    <name type="common">Muskmelon</name>
    <dbReference type="NCBI Taxonomy" id="3656"/>
    <lineage>
        <taxon>Eukaryota</taxon>
        <taxon>Viridiplantae</taxon>
        <taxon>Streptophyta</taxon>
        <taxon>Embryophyta</taxon>
        <taxon>Tracheophyta</taxon>
        <taxon>Spermatophyta</taxon>
        <taxon>Magnoliopsida</taxon>
        <taxon>eudicotyledons</taxon>
        <taxon>Gunneridae</taxon>
        <taxon>Pentapetalae</taxon>
        <taxon>rosids</taxon>
        <taxon>fabids</taxon>
        <taxon>Cucurbitales</taxon>
        <taxon>Cucurbitaceae</taxon>
        <taxon>Benincaseae</taxon>
        <taxon>Cucumis</taxon>
    </lineage>
</organism>
<evidence type="ECO:0000313" key="5">
    <source>
        <dbReference type="Proteomes" id="UP001652600"/>
    </source>
</evidence>
<evidence type="ECO:0000256" key="1">
    <source>
        <dbReference type="SAM" id="Coils"/>
    </source>
</evidence>
<dbReference type="RefSeq" id="XP_008437241.1">
    <property type="nucleotide sequence ID" value="XM_008439019.2"/>
</dbReference>
<accession>A0A1S3ATJ1</accession>
<name>A0A1S3ATJ1_CUCME</name>
<dbReference type="RefSeq" id="XP_008437242.1">
    <property type="nucleotide sequence ID" value="XM_008439020.1"/>
</dbReference>
<dbReference type="PANTHER" id="PTHR34452:SF7">
    <property type="entry name" value="MYOSIN HEAVY CHAIN-RELATED PROTEIN"/>
    <property type="match status" value="1"/>
</dbReference>
<dbReference type="Proteomes" id="UP001652600">
    <property type="component" value="Chromosome 9"/>
</dbReference>
<feature type="compositionally biased region" description="Basic and acidic residues" evidence="2">
    <location>
        <begin position="186"/>
        <end position="195"/>
    </location>
</feature>
<feature type="region of interest" description="Disordered" evidence="2">
    <location>
        <begin position="166"/>
        <end position="226"/>
    </location>
</feature>
<evidence type="ECO:0000259" key="3">
    <source>
        <dbReference type="PROSITE" id="PS51840"/>
    </source>
</evidence>
<dbReference type="PANTHER" id="PTHR34452">
    <property type="entry name" value="MYOSIN HEAVY CHAIN-RELATED PROTEIN"/>
    <property type="match status" value="1"/>
</dbReference>
<reference evidence="4" key="1">
    <citation type="submission" date="2023-03" db="UniProtKB">
        <authorList>
            <consortium name="EnsemblPlants"/>
        </authorList>
    </citation>
    <scope>IDENTIFICATION</scope>
</reference>
<keyword evidence="1" id="KW-0175">Coiled coil</keyword>
<dbReference type="EnsemblPlants" id="MELO3C005655.2.1">
    <property type="protein sequence ID" value="MELO3C005655.2.1"/>
    <property type="gene ID" value="MELO3C005655.2"/>
</dbReference>
<dbReference type="Gramene" id="MELO3C005655.2.1">
    <property type="protein sequence ID" value="MELO3C005655.2.1"/>
    <property type="gene ID" value="MELO3C005655.2"/>
</dbReference>
<keyword evidence="5" id="KW-1185">Reference proteome</keyword>
<evidence type="ECO:0000313" key="7">
    <source>
        <dbReference type="RefSeq" id="XP_008437242.1"/>
    </source>
</evidence>
<reference evidence="6 7" key="2">
    <citation type="submission" date="2025-04" db="UniProtKB">
        <authorList>
            <consortium name="RefSeq"/>
        </authorList>
    </citation>
    <scope>IDENTIFICATION</scope>
</reference>
<dbReference type="SMR" id="A0A1S3ATJ1"/>
<evidence type="ECO:0000256" key="2">
    <source>
        <dbReference type="SAM" id="MobiDB-lite"/>
    </source>
</evidence>
<dbReference type="AlphaFoldDB" id="A0A1S3ATJ1"/>
<feature type="coiled-coil region" evidence="1">
    <location>
        <begin position="490"/>
        <end position="517"/>
    </location>
</feature>
<feature type="coiled-coil region" evidence="1">
    <location>
        <begin position="1020"/>
        <end position="1054"/>
    </location>
</feature>
<feature type="domain" description="C2 NT-type" evidence="3">
    <location>
        <begin position="6"/>
        <end position="141"/>
    </location>
</feature>
<dbReference type="KEGG" id="cmo:103482728"/>
<dbReference type="PROSITE" id="PS51840">
    <property type="entry name" value="C2_NT"/>
    <property type="match status" value="1"/>
</dbReference>
<dbReference type="eggNOG" id="ENOG502QT1D">
    <property type="taxonomic scope" value="Eukaryota"/>
</dbReference>
<dbReference type="OrthoDB" id="765176at2759"/>
<evidence type="ECO:0000313" key="4">
    <source>
        <dbReference type="EnsemblPlants" id="MELO3C005655.2.1"/>
    </source>
</evidence>